<proteinExistence type="predicted"/>
<evidence type="ECO:0000259" key="2">
    <source>
        <dbReference type="Pfam" id="PF13472"/>
    </source>
</evidence>
<dbReference type="SUPFAM" id="SSF52266">
    <property type="entry name" value="SGNH hydrolase"/>
    <property type="match status" value="1"/>
</dbReference>
<keyword evidence="4" id="KW-1185">Reference proteome</keyword>
<dbReference type="EMBL" id="CP040396">
    <property type="protein sequence ID" value="QCT01371.1"/>
    <property type="molecule type" value="Genomic_DNA"/>
</dbReference>
<dbReference type="Pfam" id="PF07833">
    <property type="entry name" value="Cu_amine_oxidN1"/>
    <property type="match status" value="1"/>
</dbReference>
<dbReference type="Proteomes" id="UP000300879">
    <property type="component" value="Chromosome"/>
</dbReference>
<gene>
    <name evidence="3" type="ORF">E6C60_0649</name>
</gene>
<dbReference type="AlphaFoldDB" id="A0A4P8XJ56"/>
<dbReference type="Gene3D" id="3.30.457.10">
    <property type="entry name" value="Copper amine oxidase-like, N-terminal domain"/>
    <property type="match status" value="1"/>
</dbReference>
<organism evidence="3 4">
    <name type="scientific">Paenibacillus algicola</name>
    <dbReference type="NCBI Taxonomy" id="2565926"/>
    <lineage>
        <taxon>Bacteria</taxon>
        <taxon>Bacillati</taxon>
        <taxon>Bacillota</taxon>
        <taxon>Bacilli</taxon>
        <taxon>Bacillales</taxon>
        <taxon>Paenibacillaceae</taxon>
        <taxon>Paenibacillus</taxon>
    </lineage>
</organism>
<dbReference type="InterPro" id="IPR051532">
    <property type="entry name" value="Ester_Hydrolysis_Enzymes"/>
</dbReference>
<dbReference type="InterPro" id="IPR036514">
    <property type="entry name" value="SGNH_hydro_sf"/>
</dbReference>
<evidence type="ECO:0000313" key="4">
    <source>
        <dbReference type="Proteomes" id="UP000300879"/>
    </source>
</evidence>
<reference evidence="3 4" key="1">
    <citation type="submission" date="2019-05" db="EMBL/GenBank/DDBJ databases">
        <authorList>
            <person name="Chen C."/>
        </authorList>
    </citation>
    <scope>NUCLEOTIDE SEQUENCE [LARGE SCALE GENOMIC DNA]</scope>
    <source>
        <strain evidence="3 4">HB172198</strain>
    </source>
</reference>
<dbReference type="KEGG" id="palo:E6C60_0649"/>
<evidence type="ECO:0000259" key="1">
    <source>
        <dbReference type="Pfam" id="PF07833"/>
    </source>
</evidence>
<name>A0A4P8XJ56_9BACL</name>
<dbReference type="PANTHER" id="PTHR30383">
    <property type="entry name" value="THIOESTERASE 1/PROTEASE 1/LYSOPHOSPHOLIPASE L1"/>
    <property type="match status" value="1"/>
</dbReference>
<dbReference type="Gene3D" id="3.40.50.1110">
    <property type="entry name" value="SGNH hydrolase"/>
    <property type="match status" value="1"/>
</dbReference>
<dbReference type="SUPFAM" id="SSF55383">
    <property type="entry name" value="Copper amine oxidase, domain N"/>
    <property type="match status" value="1"/>
</dbReference>
<dbReference type="InterPro" id="IPR013830">
    <property type="entry name" value="SGNH_hydro"/>
</dbReference>
<dbReference type="GO" id="GO:0004622">
    <property type="term" value="F:phosphatidylcholine lysophospholipase activity"/>
    <property type="evidence" value="ECO:0007669"/>
    <property type="project" value="TreeGrafter"/>
</dbReference>
<dbReference type="InterPro" id="IPR036582">
    <property type="entry name" value="Mao_N_sf"/>
</dbReference>
<accession>A0A4P8XJ56</accession>
<dbReference type="PANTHER" id="PTHR30383:SF5">
    <property type="entry name" value="SGNH HYDROLASE-TYPE ESTERASE DOMAIN-CONTAINING PROTEIN"/>
    <property type="match status" value="1"/>
</dbReference>
<protein>
    <submittedName>
        <fullName evidence="3">Copper amine oxidase domain protein</fullName>
    </submittedName>
</protein>
<evidence type="ECO:0000313" key="3">
    <source>
        <dbReference type="EMBL" id="QCT01371.1"/>
    </source>
</evidence>
<sequence length="453" mass="49296">MSWMKSRIAVSPIHAEVVNWKKNEMRRSVIMSILWRNRLFQAAGSLTLAVFMLSASLGGKPSAIHAASSSPPEPFRIVSLGDSLTVGYEPGMDLNSKPYGFVERLLEQGLLHGRTETVNLGIAGLKVEGLKHYVQAIADGRSVTADDIQPLIPDPRTEQIGREAPAARAFIEKADLITVTIGGNDMYNLTSMAGAANADELAKLTGELFELYTLNVTEVVHRLHSMNPDAVIVLADQYNPIPELAGKALYAKLNQAAALFTGHIEGLAKQFSQQGISVKVAPVAKEFVGREMTMTHILRLEDIHPNQYGYETMAKVFANTIWGSYTKPAAAEPGQPMNIIVNGKVLNTPYKPVLVKNQNYVAIQDIVNAIGATTVWSNETLSATVTYKGRTVVITIGSNHIKVNGSPVPLTTPAFLHKVGKEHKTYVPLSALVQGLGLDVQYHQKLKTVFINP</sequence>
<dbReference type="Pfam" id="PF13472">
    <property type="entry name" value="Lipase_GDSL_2"/>
    <property type="match status" value="1"/>
</dbReference>
<dbReference type="InterPro" id="IPR012854">
    <property type="entry name" value="Cu_amine_oxidase-like_N"/>
</dbReference>
<feature type="domain" description="SGNH hydrolase-type esterase" evidence="2">
    <location>
        <begin position="80"/>
        <end position="311"/>
    </location>
</feature>
<feature type="domain" description="Copper amine oxidase-like N-terminal" evidence="1">
    <location>
        <begin position="341"/>
        <end position="451"/>
    </location>
</feature>